<dbReference type="GO" id="GO:0016020">
    <property type="term" value="C:membrane"/>
    <property type="evidence" value="ECO:0007669"/>
    <property type="project" value="UniProtKB-SubCell"/>
</dbReference>
<evidence type="ECO:0000313" key="7">
    <source>
        <dbReference type="Proteomes" id="UP000220034"/>
    </source>
</evidence>
<proteinExistence type="predicted"/>
<gene>
    <name evidence="6" type="ORF">SAMN06273572_102225</name>
</gene>
<reference evidence="7" key="1">
    <citation type="submission" date="2017-09" db="EMBL/GenBank/DDBJ databases">
        <authorList>
            <person name="Varghese N."/>
            <person name="Submissions S."/>
        </authorList>
    </citation>
    <scope>NUCLEOTIDE SEQUENCE [LARGE SCALE GENOMIC DNA]</scope>
    <source>
        <strain evidence="7">C7</strain>
    </source>
</reference>
<accession>A0A2C9CQR6</accession>
<dbReference type="InterPro" id="IPR023352">
    <property type="entry name" value="MAPEG-like_dom_sf"/>
</dbReference>
<keyword evidence="3 5" id="KW-1133">Transmembrane helix</keyword>
<protein>
    <recommendedName>
        <fullName evidence="8">MAPEG family protein</fullName>
    </recommendedName>
</protein>
<dbReference type="InterPro" id="IPR001129">
    <property type="entry name" value="Membr-assoc_MAPEG"/>
</dbReference>
<dbReference type="Gene3D" id="1.20.120.550">
    <property type="entry name" value="Membrane associated eicosanoid/glutathione metabolism-like domain"/>
    <property type="match status" value="1"/>
</dbReference>
<evidence type="ECO:0000313" key="6">
    <source>
        <dbReference type="EMBL" id="SOH93548.1"/>
    </source>
</evidence>
<evidence type="ECO:0000256" key="4">
    <source>
        <dbReference type="ARBA" id="ARBA00023136"/>
    </source>
</evidence>
<dbReference type="AlphaFoldDB" id="A0A2C9CQR6"/>
<keyword evidence="7" id="KW-1185">Reference proteome</keyword>
<comment type="subcellular location">
    <subcellularLocation>
        <location evidence="1">Membrane</location>
    </subcellularLocation>
</comment>
<dbReference type="Proteomes" id="UP000220034">
    <property type="component" value="Unassembled WGS sequence"/>
</dbReference>
<dbReference type="Pfam" id="PF01124">
    <property type="entry name" value="MAPEG"/>
    <property type="match status" value="1"/>
</dbReference>
<evidence type="ECO:0008006" key="8">
    <source>
        <dbReference type="Google" id="ProtNLM"/>
    </source>
</evidence>
<dbReference type="EMBL" id="OCTN01000002">
    <property type="protein sequence ID" value="SOH93548.1"/>
    <property type="molecule type" value="Genomic_DNA"/>
</dbReference>
<keyword evidence="4 5" id="KW-0472">Membrane</keyword>
<name>A0A2C9CQR6_9RHOB</name>
<dbReference type="SUPFAM" id="SSF161084">
    <property type="entry name" value="MAPEG domain-like"/>
    <property type="match status" value="1"/>
</dbReference>
<evidence type="ECO:0000256" key="5">
    <source>
        <dbReference type="SAM" id="Phobius"/>
    </source>
</evidence>
<sequence>MTAGRCGVQPFVLGEMMSPQLTLAVIAVFGQVALTFWAIATMGRARLSSLKKRDTEFGDIALNPMNFSADVRAWQNNAQNQFETPILLYAGVGLAAALGAVNWGVAVGAALYVITRVLHRAVHIGNNHLPTRFKVFLAGLAALALMWLSLGWALVAG</sequence>
<feature type="transmembrane region" description="Helical" evidence="5">
    <location>
        <begin position="21"/>
        <end position="40"/>
    </location>
</feature>
<evidence type="ECO:0000256" key="2">
    <source>
        <dbReference type="ARBA" id="ARBA00022692"/>
    </source>
</evidence>
<evidence type="ECO:0000256" key="3">
    <source>
        <dbReference type="ARBA" id="ARBA00022989"/>
    </source>
</evidence>
<organism evidence="6 7">
    <name type="scientific">Pontivivens marinum</name>
    <dbReference type="NCBI Taxonomy" id="1690039"/>
    <lineage>
        <taxon>Bacteria</taxon>
        <taxon>Pseudomonadati</taxon>
        <taxon>Pseudomonadota</taxon>
        <taxon>Alphaproteobacteria</taxon>
        <taxon>Rhodobacterales</taxon>
        <taxon>Paracoccaceae</taxon>
        <taxon>Pontivivens</taxon>
    </lineage>
</organism>
<evidence type="ECO:0000256" key="1">
    <source>
        <dbReference type="ARBA" id="ARBA00004370"/>
    </source>
</evidence>
<feature type="transmembrane region" description="Helical" evidence="5">
    <location>
        <begin position="135"/>
        <end position="155"/>
    </location>
</feature>
<feature type="transmembrane region" description="Helical" evidence="5">
    <location>
        <begin position="86"/>
        <end position="114"/>
    </location>
</feature>
<keyword evidence="2 5" id="KW-0812">Transmembrane</keyword>